<dbReference type="EMBL" id="SZVO01000005">
    <property type="protein sequence ID" value="TKT91863.1"/>
    <property type="molecule type" value="Genomic_DNA"/>
</dbReference>
<keyword evidence="2" id="KW-1185">Reference proteome</keyword>
<dbReference type="Proteomes" id="UP000304900">
    <property type="component" value="Unassembled WGS sequence"/>
</dbReference>
<reference evidence="1 2" key="1">
    <citation type="submission" date="2019-05" db="EMBL/GenBank/DDBJ databases">
        <title>Dyadobacter AR-3-8 sp. nov., isolated from arctic soil.</title>
        <authorList>
            <person name="Chaudhary D.K."/>
        </authorList>
    </citation>
    <scope>NUCLEOTIDE SEQUENCE [LARGE SCALE GENOMIC DNA]</scope>
    <source>
        <strain evidence="1 2">AR-3-8</strain>
    </source>
</reference>
<organism evidence="1 2">
    <name type="scientific">Dyadobacter frigoris</name>
    <dbReference type="NCBI Taxonomy" id="2576211"/>
    <lineage>
        <taxon>Bacteria</taxon>
        <taxon>Pseudomonadati</taxon>
        <taxon>Bacteroidota</taxon>
        <taxon>Cytophagia</taxon>
        <taxon>Cytophagales</taxon>
        <taxon>Spirosomataceae</taxon>
        <taxon>Dyadobacter</taxon>
    </lineage>
</organism>
<protein>
    <submittedName>
        <fullName evidence="1">Uncharacterized protein</fullName>
    </submittedName>
</protein>
<proteinExistence type="predicted"/>
<evidence type="ECO:0000313" key="2">
    <source>
        <dbReference type="Proteomes" id="UP000304900"/>
    </source>
</evidence>
<gene>
    <name evidence="1" type="ORF">FDK13_11970</name>
</gene>
<name>A0A4V6BK90_9BACT</name>
<comment type="caution">
    <text evidence="1">The sequence shown here is derived from an EMBL/GenBank/DDBJ whole genome shotgun (WGS) entry which is preliminary data.</text>
</comment>
<sequence length="274" mass="31699">MVHFLRMILENTQTKYERHFEVMRDLRKGGLNPDMYPEFLNTVKNLPNLPSRKISDYRIFDKFNLSNLTESDVFVISNEFQRRSRNITKTCWHPLASSSTCKVDRSRKIIVTEAHSIQNNGVLSKISENGHVVGFSLDKNGFEDKEIGKNIASTFLGFCNNHDAIFYPIETNSYSGTDEQHFLYAYRAFVVSFHKKRETSYFINYGIQSENDIEENKKIFDLAIISKNYSVIKTDVFELPAHYPMAVSSAANLEFDFDGNPIIHSENRMGNLYI</sequence>
<dbReference type="AlphaFoldDB" id="A0A4V6BK90"/>
<evidence type="ECO:0000313" key="1">
    <source>
        <dbReference type="EMBL" id="TKT91863.1"/>
    </source>
</evidence>
<accession>A0A4V6BK90</accession>